<sequence>MGPNQWELFYQLIMEERQMADEKTVGNPAGASLAGFAITTALLLLYFGIRNKSGVTGGFTNGASVSFRADPAC</sequence>
<protein>
    <submittedName>
        <fullName evidence="2">Uncharacterized protein</fullName>
    </submittedName>
</protein>
<gene>
    <name evidence="2" type="ORF">DGMP_29360</name>
</gene>
<evidence type="ECO:0000313" key="2">
    <source>
        <dbReference type="EMBL" id="BCL62243.1"/>
    </source>
</evidence>
<keyword evidence="1" id="KW-0812">Transmembrane</keyword>
<keyword evidence="1" id="KW-1133">Transmembrane helix</keyword>
<reference evidence="2" key="1">
    <citation type="submission" date="2020-09" db="EMBL/GenBank/DDBJ databases">
        <title>Desulfogranum mesoprofundum gen. nov., sp. nov., a novel mesophilic, sulfate-reducing chemolithoautotroph isolated from a deep-sea hydrothermal vent chimney in the Suiyo Seamount.</title>
        <authorList>
            <person name="Hashimoto Y."/>
            <person name="Nakagawa S."/>
        </authorList>
    </citation>
    <scope>NUCLEOTIDE SEQUENCE</scope>
    <source>
        <strain evidence="2">KT2</strain>
    </source>
</reference>
<evidence type="ECO:0000313" key="3">
    <source>
        <dbReference type="Proteomes" id="UP000826725"/>
    </source>
</evidence>
<organism evidence="2 3">
    <name type="scientific">Desulfomarina profundi</name>
    <dbReference type="NCBI Taxonomy" id="2772557"/>
    <lineage>
        <taxon>Bacteria</taxon>
        <taxon>Pseudomonadati</taxon>
        <taxon>Thermodesulfobacteriota</taxon>
        <taxon>Desulfobulbia</taxon>
        <taxon>Desulfobulbales</taxon>
        <taxon>Desulfobulbaceae</taxon>
        <taxon>Desulfomarina</taxon>
    </lineage>
</organism>
<dbReference type="EMBL" id="AP024086">
    <property type="protein sequence ID" value="BCL62243.1"/>
    <property type="molecule type" value="Genomic_DNA"/>
</dbReference>
<feature type="transmembrane region" description="Helical" evidence="1">
    <location>
        <begin position="29"/>
        <end position="49"/>
    </location>
</feature>
<accession>A0A8D5FN91</accession>
<dbReference type="KEGG" id="dbk:DGMP_29360"/>
<dbReference type="Proteomes" id="UP000826725">
    <property type="component" value="Chromosome"/>
</dbReference>
<proteinExistence type="predicted"/>
<dbReference type="AlphaFoldDB" id="A0A8D5FN91"/>
<evidence type="ECO:0000256" key="1">
    <source>
        <dbReference type="SAM" id="Phobius"/>
    </source>
</evidence>
<keyword evidence="1" id="KW-0472">Membrane</keyword>
<name>A0A8D5FN91_9BACT</name>
<keyword evidence="3" id="KW-1185">Reference proteome</keyword>